<dbReference type="Proteomes" id="UP000741360">
    <property type="component" value="Unassembled WGS sequence"/>
</dbReference>
<dbReference type="SUPFAM" id="SSF48179">
    <property type="entry name" value="6-phosphogluconate dehydrogenase C-terminal domain-like"/>
    <property type="match status" value="1"/>
</dbReference>
<evidence type="ECO:0000313" key="3">
    <source>
        <dbReference type="Proteomes" id="UP000741360"/>
    </source>
</evidence>
<evidence type="ECO:0000259" key="1">
    <source>
        <dbReference type="Pfam" id="PF08546"/>
    </source>
</evidence>
<evidence type="ECO:0000313" key="2">
    <source>
        <dbReference type="EMBL" id="MBI3014240.1"/>
    </source>
</evidence>
<dbReference type="InterPro" id="IPR013752">
    <property type="entry name" value="KPA_reductase"/>
</dbReference>
<comment type="caution">
    <text evidence="2">The sequence shown here is derived from an EMBL/GenBank/DDBJ whole genome shotgun (WGS) entry which is preliminary data.</text>
</comment>
<feature type="domain" description="Ketopantoate reductase C-terminal" evidence="1">
    <location>
        <begin position="44"/>
        <end position="77"/>
    </location>
</feature>
<organism evidence="2 3">
    <name type="scientific">Tectimicrobiota bacterium</name>
    <dbReference type="NCBI Taxonomy" id="2528274"/>
    <lineage>
        <taxon>Bacteria</taxon>
        <taxon>Pseudomonadati</taxon>
        <taxon>Nitrospinota/Tectimicrobiota group</taxon>
        <taxon>Candidatus Tectimicrobiota</taxon>
    </lineage>
</organism>
<proteinExistence type="predicted"/>
<dbReference type="EMBL" id="JACPSX010000069">
    <property type="protein sequence ID" value="MBI3014240.1"/>
    <property type="molecule type" value="Genomic_DNA"/>
</dbReference>
<reference evidence="2" key="1">
    <citation type="submission" date="2020-07" db="EMBL/GenBank/DDBJ databases">
        <title>Huge and variable diversity of episymbiotic CPR bacteria and DPANN archaea in groundwater ecosystems.</title>
        <authorList>
            <person name="He C.Y."/>
            <person name="Keren R."/>
            <person name="Whittaker M."/>
            <person name="Farag I.F."/>
            <person name="Doudna J."/>
            <person name="Cate J.H.D."/>
            <person name="Banfield J.F."/>
        </authorList>
    </citation>
    <scope>NUCLEOTIDE SEQUENCE</scope>
    <source>
        <strain evidence="2">NC_groundwater_717_Ag_S-0.2um_59_8</strain>
    </source>
</reference>
<gene>
    <name evidence="2" type="ORF">HYY65_04035</name>
</gene>
<dbReference type="Gene3D" id="1.10.1040.10">
    <property type="entry name" value="N-(1-d-carboxylethyl)-l-norvaline Dehydrogenase, domain 2"/>
    <property type="match status" value="1"/>
</dbReference>
<dbReference type="InterPro" id="IPR013328">
    <property type="entry name" value="6PGD_dom2"/>
</dbReference>
<dbReference type="InterPro" id="IPR008927">
    <property type="entry name" value="6-PGluconate_DH-like_C_sf"/>
</dbReference>
<dbReference type="AlphaFoldDB" id="A0A932GNT0"/>
<accession>A0A932GNT0</accession>
<sequence length="95" mass="10761">MRRPTKRIRFYPACNGWPLTCGRPRTTRVSPGGLPACQPPDRGGRRLESEALQGTVIRLGERHHIPTPIHRAAYASLLVQERRYRSPSPIPGPWQ</sequence>
<protein>
    <recommendedName>
        <fullName evidence="1">Ketopantoate reductase C-terminal domain-containing protein</fullName>
    </recommendedName>
</protein>
<dbReference type="Pfam" id="PF08546">
    <property type="entry name" value="ApbA_C"/>
    <property type="match status" value="1"/>
</dbReference>
<name>A0A932GNT0_UNCTE</name>